<dbReference type="Pfam" id="PF14905">
    <property type="entry name" value="OMP_b-brl_3"/>
    <property type="match status" value="1"/>
</dbReference>
<keyword evidence="5" id="KW-1185">Reference proteome</keyword>
<evidence type="ECO:0000256" key="2">
    <source>
        <dbReference type="SAM" id="SignalP"/>
    </source>
</evidence>
<feature type="region of interest" description="Disordered" evidence="1">
    <location>
        <begin position="338"/>
        <end position="362"/>
    </location>
</feature>
<evidence type="ECO:0000259" key="3">
    <source>
        <dbReference type="Pfam" id="PF14905"/>
    </source>
</evidence>
<organism evidence="4 5">
    <name type="scientific">Saccharicrinis fermentans DSM 9555 = JCM 21142</name>
    <dbReference type="NCBI Taxonomy" id="869213"/>
    <lineage>
        <taxon>Bacteria</taxon>
        <taxon>Pseudomonadati</taxon>
        <taxon>Bacteroidota</taxon>
        <taxon>Bacteroidia</taxon>
        <taxon>Marinilabiliales</taxon>
        <taxon>Marinilabiliaceae</taxon>
        <taxon>Saccharicrinis</taxon>
    </lineage>
</organism>
<dbReference type="EMBL" id="BAMD01000003">
    <property type="protein sequence ID" value="GAF01771.1"/>
    <property type="molecule type" value="Genomic_DNA"/>
</dbReference>
<feature type="compositionally biased region" description="Polar residues" evidence="1">
    <location>
        <begin position="338"/>
        <end position="356"/>
    </location>
</feature>
<name>W7YBH2_9BACT</name>
<gene>
    <name evidence="4" type="ORF">JCM21142_387</name>
</gene>
<dbReference type="eggNOG" id="COG1629">
    <property type="taxonomic scope" value="Bacteria"/>
</dbReference>
<dbReference type="SUPFAM" id="SSF56935">
    <property type="entry name" value="Porins"/>
    <property type="match status" value="1"/>
</dbReference>
<dbReference type="Pfam" id="PF13715">
    <property type="entry name" value="CarbopepD_reg_2"/>
    <property type="match status" value="1"/>
</dbReference>
<dbReference type="SUPFAM" id="SSF49464">
    <property type="entry name" value="Carboxypeptidase regulatory domain-like"/>
    <property type="match status" value="1"/>
</dbReference>
<protein>
    <recommendedName>
        <fullName evidence="3">Outer membrane protein beta-barrel domain-containing protein</fullName>
    </recommendedName>
</protein>
<dbReference type="OrthoDB" id="603275at2"/>
<dbReference type="Gene3D" id="2.60.40.1120">
    <property type="entry name" value="Carboxypeptidase-like, regulatory domain"/>
    <property type="match status" value="1"/>
</dbReference>
<dbReference type="AlphaFoldDB" id="W7YBH2"/>
<accession>W7YBH2</accession>
<feature type="chain" id="PRO_5004906494" description="Outer membrane protein beta-barrel domain-containing protein" evidence="2">
    <location>
        <begin position="22"/>
        <end position="890"/>
    </location>
</feature>
<dbReference type="RefSeq" id="WP_027472998.1">
    <property type="nucleotide sequence ID" value="NZ_BAMD01000003.1"/>
</dbReference>
<sequence length="890" mass="100416">MNRITLTIVLLLSVLTSLSQSKVTIVGMVIDKQQRLPLPGAAVVLTMANDTSFLNGTISGADGTFSLDVENQKYFMTVSFLGYNELRDTITVHNRGIDMGMIELSEQKSLLKEVKVLGRMTTTLQKGDTTSYNPDAFKVNMDATTNDLLLKMPGFYSVDGKLMAMGDTIREVLVDGKDFFEDDLASALELIPPKIIRNIEVYPYQSKEAKHGGFEENEDGKTINIVTNLDSKAFVKSELALGLGKEDRYSAKGYYSRFMQSNRINAYADRNNVQVPLRINRGNSQLSISGNDSENNSLGANFGLSGKMVLNANYALRDTKSDMYSSSNREYVAGALLGQTSQQDNNSNKESNSQQFGLRIGSKKNKKNDYDIHLKFGKSSSNNESALASDTRMLEEIINTSSNYQLSDNDMVNVNSELRYTRKLNDKGSSVSLQFEYAYRNNEGNRKQVSETRNEDGDISQLIDQLSDIQSSQTDIKAGISFSEKLGEYGRLSLGYKYRNYAQQSEKKTLDYDADHEDYSSLDSLTSNTFDNFSDVHYVKMGYRFDKGKLKTYAGIKFKNTQMKSEEVFPDLQKFKESFVSVEPNTKLSYTTKSKRNYVFNYGFKQRIPSLGSLQDIVNNTNPLSISTGNPNLKLSSSHKFTFSMSQPDMKKSSFFTLQLKGDITNHMVAQDRVVAQNDTLILGAYFLPAGGQFMRPVNLNGKYYLGINGVYSMPLKKLKSKLNTRSELSFNRTPYILNGLKNKADRIRVSQNFTVASNINEKIDFTFHSQSSYSMIDNKLNTGNQLGTFSQRTGINLYYNFYKKFIFKSNTSQYFTGGYGSLKRSNRWFVNLGLSKKLFADNQGEISFSLYDLANNQSDQSRQVSDLYISESFRPTINRFYMLSFSYSL</sequence>
<feature type="domain" description="Outer membrane protein beta-barrel" evidence="3">
    <location>
        <begin position="422"/>
        <end position="888"/>
    </location>
</feature>
<reference evidence="4 5" key="1">
    <citation type="journal article" date="2014" name="Genome Announc.">
        <title>Draft Genome Sequence of Cytophaga fermentans JCM 21142T, a Facultative Anaerobe Isolated from Marine Mud.</title>
        <authorList>
            <person name="Starns D."/>
            <person name="Oshima K."/>
            <person name="Suda W."/>
            <person name="Iino T."/>
            <person name="Yuki M."/>
            <person name="Inoue J."/>
            <person name="Kitamura K."/>
            <person name="Iida T."/>
            <person name="Darby A."/>
            <person name="Hattori M."/>
            <person name="Ohkuma M."/>
        </authorList>
    </citation>
    <scope>NUCLEOTIDE SEQUENCE [LARGE SCALE GENOMIC DNA]</scope>
    <source>
        <strain evidence="4 5">JCM 21142</strain>
    </source>
</reference>
<dbReference type="Proteomes" id="UP000019402">
    <property type="component" value="Unassembled WGS sequence"/>
</dbReference>
<comment type="caution">
    <text evidence="4">The sequence shown here is derived from an EMBL/GenBank/DDBJ whole genome shotgun (WGS) entry which is preliminary data.</text>
</comment>
<keyword evidence="2" id="KW-0732">Signal</keyword>
<dbReference type="InterPro" id="IPR008969">
    <property type="entry name" value="CarboxyPept-like_regulatory"/>
</dbReference>
<evidence type="ECO:0000313" key="5">
    <source>
        <dbReference type="Proteomes" id="UP000019402"/>
    </source>
</evidence>
<proteinExistence type="predicted"/>
<dbReference type="STRING" id="869213.GCA_000517085_03615"/>
<evidence type="ECO:0000313" key="4">
    <source>
        <dbReference type="EMBL" id="GAF01771.1"/>
    </source>
</evidence>
<evidence type="ECO:0000256" key="1">
    <source>
        <dbReference type="SAM" id="MobiDB-lite"/>
    </source>
</evidence>
<dbReference type="InterPro" id="IPR041700">
    <property type="entry name" value="OMP_b-brl_3"/>
</dbReference>
<feature type="signal peptide" evidence="2">
    <location>
        <begin position="1"/>
        <end position="21"/>
    </location>
</feature>